<comment type="caution">
    <text evidence="2">The sequence shown here is derived from an EMBL/GenBank/DDBJ whole genome shotgun (WGS) entry which is preliminary data.</text>
</comment>
<evidence type="ECO:0008006" key="4">
    <source>
        <dbReference type="Google" id="ProtNLM"/>
    </source>
</evidence>
<dbReference type="Pfam" id="PF10016">
    <property type="entry name" value="DUF2259"/>
    <property type="match status" value="1"/>
</dbReference>
<sequence>MKLLSGLLTGLLLTCGGFARADESTAQFYGWSPDGRSVAFLESHVLSDSSGAIYTTLTIVDSGKNTVLNTYVAEFEPFDTQLNDAQIIQLTTRKVIKQALPVLTRLKISDGRGGTVVWKPALQNRSDDLDQKFQVQIREQLWRFELSHKDYAPNQKCPTNGSPYPARGLTLSVTSFPQPSTTVTTTLQADGARLPARRQCAQGYFAVEVRVQGDYLAVLLAITRPSGFEGGNLMNYMLVTGRRPTP</sequence>
<gene>
    <name evidence="2" type="ORF">BOO71_0014041</name>
</gene>
<evidence type="ECO:0000313" key="3">
    <source>
        <dbReference type="Proteomes" id="UP000186607"/>
    </source>
</evidence>
<protein>
    <recommendedName>
        <fullName evidence="4">DUF2259 domain-containing protein</fullName>
    </recommendedName>
</protein>
<feature type="signal peptide" evidence="1">
    <location>
        <begin position="1"/>
        <end position="21"/>
    </location>
</feature>
<evidence type="ECO:0000313" key="2">
    <source>
        <dbReference type="EMBL" id="OLV15712.1"/>
    </source>
</evidence>
<keyword evidence="3" id="KW-1185">Reference proteome</keyword>
<dbReference type="EMBL" id="MSTI01000165">
    <property type="protein sequence ID" value="OLV15712.1"/>
    <property type="molecule type" value="Genomic_DNA"/>
</dbReference>
<feature type="chain" id="PRO_5012301641" description="DUF2259 domain-containing protein" evidence="1">
    <location>
        <begin position="22"/>
        <end position="246"/>
    </location>
</feature>
<dbReference type="AlphaFoldDB" id="A0A1U7NS15"/>
<proteinExistence type="predicted"/>
<accession>A0A1U7NS15</accession>
<dbReference type="InterPro" id="IPR018725">
    <property type="entry name" value="DUF2259_secreted"/>
</dbReference>
<dbReference type="OrthoDB" id="65722at2"/>
<reference evidence="2 3" key="1">
    <citation type="submission" date="2017-01" db="EMBL/GenBank/DDBJ databases">
        <title>Genome Analysis of Deinococcus marmoris KOPRI26562.</title>
        <authorList>
            <person name="Kim J.H."/>
            <person name="Oh H.-M."/>
        </authorList>
    </citation>
    <scope>NUCLEOTIDE SEQUENCE [LARGE SCALE GENOMIC DNA]</scope>
    <source>
        <strain evidence="2 3">KOPRI26562</strain>
    </source>
</reference>
<name>A0A1U7NS15_9DEIO</name>
<dbReference type="Proteomes" id="UP000186607">
    <property type="component" value="Unassembled WGS sequence"/>
</dbReference>
<dbReference type="STRING" id="249408.BOO71_0014041"/>
<organism evidence="2 3">
    <name type="scientific">Deinococcus marmoris</name>
    <dbReference type="NCBI Taxonomy" id="249408"/>
    <lineage>
        <taxon>Bacteria</taxon>
        <taxon>Thermotogati</taxon>
        <taxon>Deinococcota</taxon>
        <taxon>Deinococci</taxon>
        <taxon>Deinococcales</taxon>
        <taxon>Deinococcaceae</taxon>
        <taxon>Deinococcus</taxon>
    </lineage>
</organism>
<evidence type="ECO:0000256" key="1">
    <source>
        <dbReference type="SAM" id="SignalP"/>
    </source>
</evidence>
<dbReference type="RefSeq" id="WP_075836792.1">
    <property type="nucleotide sequence ID" value="NZ_MSTI01000165.1"/>
</dbReference>
<keyword evidence="1" id="KW-0732">Signal</keyword>